<dbReference type="Proteomes" id="UP000188836">
    <property type="component" value="Unassembled WGS sequence"/>
</dbReference>
<comment type="caution">
    <text evidence="3">The sequence shown here is derived from an EMBL/GenBank/DDBJ whole genome shotgun (WGS) entry which is preliminary data.</text>
</comment>
<evidence type="ECO:0000256" key="2">
    <source>
        <dbReference type="SAM" id="MobiDB-lite"/>
    </source>
</evidence>
<evidence type="ECO:0000313" key="4">
    <source>
        <dbReference type="Proteomes" id="UP000188836"/>
    </source>
</evidence>
<proteinExistence type="predicted"/>
<accession>A0A1V2TFR8</accession>
<dbReference type="EMBL" id="MUMY01000010">
    <property type="protein sequence ID" value="ONM48345.1"/>
    <property type="molecule type" value="Genomic_DNA"/>
</dbReference>
<feature type="coiled-coil region" evidence="1">
    <location>
        <begin position="9"/>
        <end position="43"/>
    </location>
</feature>
<keyword evidence="4" id="KW-1185">Reference proteome</keyword>
<dbReference type="AlphaFoldDB" id="A0A1V2TFR8"/>
<dbReference type="STRING" id="1538463.B0T36_13030"/>
<sequence>MLREVWAQLVELRAQIGELRTEISELEATVADLAARVERLGEVELPWPLSLLALPVAVLVAVLRRLEPVSGQSLPSACPDCAARTGDKPLGGGV</sequence>
<evidence type="ECO:0000313" key="3">
    <source>
        <dbReference type="EMBL" id="ONM48345.1"/>
    </source>
</evidence>
<evidence type="ECO:0000256" key="1">
    <source>
        <dbReference type="SAM" id="Coils"/>
    </source>
</evidence>
<protein>
    <submittedName>
        <fullName evidence="3">Uncharacterized protein</fullName>
    </submittedName>
</protein>
<keyword evidence="1" id="KW-0175">Coiled coil</keyword>
<organism evidence="3 4">
    <name type="scientific">Nocardia donostiensis</name>
    <dbReference type="NCBI Taxonomy" id="1538463"/>
    <lineage>
        <taxon>Bacteria</taxon>
        <taxon>Bacillati</taxon>
        <taxon>Actinomycetota</taxon>
        <taxon>Actinomycetes</taxon>
        <taxon>Mycobacteriales</taxon>
        <taxon>Nocardiaceae</taxon>
        <taxon>Nocardia</taxon>
    </lineage>
</organism>
<gene>
    <name evidence="3" type="ORF">B0T46_13310</name>
</gene>
<feature type="region of interest" description="Disordered" evidence="2">
    <location>
        <begin position="71"/>
        <end position="94"/>
    </location>
</feature>
<reference evidence="3 4" key="1">
    <citation type="journal article" date="2016" name="Antonie Van Leeuwenhoek">
        <title>Nocardia donostiensis sp. nov., isolated from human respiratory specimens.</title>
        <authorList>
            <person name="Ercibengoa M."/>
            <person name="Bell M."/>
            <person name="Marimon J.M."/>
            <person name="Humrighouse B."/>
            <person name="Klenk H.P."/>
            <person name="Potter G."/>
            <person name="Perez-Trallero E."/>
        </authorList>
    </citation>
    <scope>NUCLEOTIDE SEQUENCE [LARGE SCALE GENOMIC DNA]</scope>
    <source>
        <strain evidence="3 4">X1655</strain>
    </source>
</reference>
<name>A0A1V2TFR8_9NOCA</name>